<dbReference type="EMBL" id="AVOT02009826">
    <property type="protein sequence ID" value="MBW0488884.1"/>
    <property type="molecule type" value="Genomic_DNA"/>
</dbReference>
<evidence type="ECO:0000313" key="1">
    <source>
        <dbReference type="EMBL" id="MBW0488884.1"/>
    </source>
</evidence>
<comment type="caution">
    <text evidence="1">The sequence shown here is derived from an EMBL/GenBank/DDBJ whole genome shotgun (WGS) entry which is preliminary data.</text>
</comment>
<proteinExistence type="predicted"/>
<reference evidence="1" key="1">
    <citation type="submission" date="2021-03" db="EMBL/GenBank/DDBJ databases">
        <title>Draft genome sequence of rust myrtle Austropuccinia psidii MF-1, a brazilian biotype.</title>
        <authorList>
            <person name="Quecine M.C."/>
            <person name="Pachon D.M.R."/>
            <person name="Bonatelli M.L."/>
            <person name="Correr F.H."/>
            <person name="Franceschini L.M."/>
            <person name="Leite T.F."/>
            <person name="Margarido G.R.A."/>
            <person name="Almeida C.A."/>
            <person name="Ferrarezi J.A."/>
            <person name="Labate C.A."/>
        </authorList>
    </citation>
    <scope>NUCLEOTIDE SEQUENCE</scope>
    <source>
        <strain evidence="1">MF-1</strain>
    </source>
</reference>
<dbReference type="Proteomes" id="UP000765509">
    <property type="component" value="Unassembled WGS sequence"/>
</dbReference>
<dbReference type="AlphaFoldDB" id="A0A9Q3CQZ0"/>
<evidence type="ECO:0000313" key="2">
    <source>
        <dbReference type="Proteomes" id="UP000765509"/>
    </source>
</evidence>
<name>A0A9Q3CQZ0_9BASI</name>
<gene>
    <name evidence="1" type="ORF">O181_028599</name>
</gene>
<accession>A0A9Q3CQZ0</accession>
<sequence length="92" mass="10325">MLWHPCLILSSPYHAYSPAVTYRYVSDPVHPSLCFQTCTYSSPPLYHAYPPTEPYKYAPTPPPMSSLIHPYAYAHLANALQCLPGLLSRSTL</sequence>
<protein>
    <submittedName>
        <fullName evidence="1">Uncharacterized protein</fullName>
    </submittedName>
</protein>
<keyword evidence="2" id="KW-1185">Reference proteome</keyword>
<organism evidence="1 2">
    <name type="scientific">Austropuccinia psidii MF-1</name>
    <dbReference type="NCBI Taxonomy" id="1389203"/>
    <lineage>
        <taxon>Eukaryota</taxon>
        <taxon>Fungi</taxon>
        <taxon>Dikarya</taxon>
        <taxon>Basidiomycota</taxon>
        <taxon>Pucciniomycotina</taxon>
        <taxon>Pucciniomycetes</taxon>
        <taxon>Pucciniales</taxon>
        <taxon>Sphaerophragmiaceae</taxon>
        <taxon>Austropuccinia</taxon>
    </lineage>
</organism>